<keyword evidence="3" id="KW-1133">Transmembrane helix</keyword>
<dbReference type="GO" id="GO:0004671">
    <property type="term" value="F:protein C-terminal S-isoprenylcysteine carboxyl O-methyltransferase activity"/>
    <property type="evidence" value="ECO:0007669"/>
    <property type="project" value="InterPro"/>
</dbReference>
<organism evidence="5 6">
    <name type="scientific">Deinococcus yavapaiensis KR-236</name>
    <dbReference type="NCBI Taxonomy" id="694435"/>
    <lineage>
        <taxon>Bacteria</taxon>
        <taxon>Thermotogati</taxon>
        <taxon>Deinococcota</taxon>
        <taxon>Deinococci</taxon>
        <taxon>Deinococcales</taxon>
        <taxon>Deinococcaceae</taxon>
        <taxon>Deinococcus</taxon>
    </lineage>
</organism>
<keyword evidence="4" id="KW-0472">Membrane</keyword>
<name>A0A318S9B3_9DEIO</name>
<dbReference type="Pfam" id="PF04140">
    <property type="entry name" value="ICMT"/>
    <property type="match status" value="1"/>
</dbReference>
<protein>
    <submittedName>
        <fullName evidence="5">Methyltransferase</fullName>
    </submittedName>
</protein>
<keyword evidence="5" id="KW-0808">Transferase</keyword>
<evidence type="ECO:0000256" key="1">
    <source>
        <dbReference type="ARBA" id="ARBA00004141"/>
    </source>
</evidence>
<keyword evidence="2" id="KW-0812">Transmembrane</keyword>
<proteinExistence type="predicted"/>
<dbReference type="InterPro" id="IPR007269">
    <property type="entry name" value="ICMT_MeTrfase"/>
</dbReference>
<dbReference type="AlphaFoldDB" id="A0A318S9B3"/>
<evidence type="ECO:0000313" key="5">
    <source>
        <dbReference type="EMBL" id="PYE54577.1"/>
    </source>
</evidence>
<dbReference type="RefSeq" id="WP_110886338.1">
    <property type="nucleotide sequence ID" value="NZ_QJSX01000005.1"/>
</dbReference>
<accession>A0A318S9B3</accession>
<gene>
    <name evidence="5" type="ORF">DES52_105217</name>
</gene>
<reference evidence="5 6" key="1">
    <citation type="submission" date="2018-06" db="EMBL/GenBank/DDBJ databases">
        <title>Genomic Encyclopedia of Type Strains, Phase IV (KMG-IV): sequencing the most valuable type-strain genomes for metagenomic binning, comparative biology and taxonomic classification.</title>
        <authorList>
            <person name="Goeker M."/>
        </authorList>
    </citation>
    <scope>NUCLEOTIDE SEQUENCE [LARGE SCALE GENOMIC DNA]</scope>
    <source>
        <strain evidence="5 6">DSM 18048</strain>
    </source>
</reference>
<evidence type="ECO:0000313" key="6">
    <source>
        <dbReference type="Proteomes" id="UP000248326"/>
    </source>
</evidence>
<dbReference type="Proteomes" id="UP000248326">
    <property type="component" value="Unassembled WGS sequence"/>
</dbReference>
<comment type="caution">
    <text evidence="5">The sequence shown here is derived from an EMBL/GenBank/DDBJ whole genome shotgun (WGS) entry which is preliminary data.</text>
</comment>
<evidence type="ECO:0000256" key="2">
    <source>
        <dbReference type="ARBA" id="ARBA00022692"/>
    </source>
</evidence>
<sequence length="186" mass="21136">MTTNPRFTAAIATPLLVLAIAVQRALELRVAKSNERWARERGAVEYGREHYPLFFLLHGGWLASLLLEGRRQHRPVSWAWLLVWLVMQPTRYLVIRTLGPLWNTRILIVPGEKRVTRGAFRFVRHPNYLVVATELLSGPLAVRAPRTAIVFSVLNALLLLLLRIPAEERALQEYARTEPTAVTSTA</sequence>
<keyword evidence="5" id="KW-0489">Methyltransferase</keyword>
<evidence type="ECO:0000256" key="3">
    <source>
        <dbReference type="ARBA" id="ARBA00022989"/>
    </source>
</evidence>
<dbReference type="OrthoDB" id="7203053at2"/>
<comment type="subcellular location">
    <subcellularLocation>
        <location evidence="1">Membrane</location>
        <topology evidence="1">Multi-pass membrane protein</topology>
    </subcellularLocation>
</comment>
<dbReference type="GO" id="GO:0032259">
    <property type="term" value="P:methylation"/>
    <property type="evidence" value="ECO:0007669"/>
    <property type="project" value="UniProtKB-KW"/>
</dbReference>
<dbReference type="Gene3D" id="1.20.120.1630">
    <property type="match status" value="1"/>
</dbReference>
<dbReference type="EMBL" id="QJSX01000005">
    <property type="protein sequence ID" value="PYE54577.1"/>
    <property type="molecule type" value="Genomic_DNA"/>
</dbReference>
<dbReference type="GO" id="GO:0016020">
    <property type="term" value="C:membrane"/>
    <property type="evidence" value="ECO:0007669"/>
    <property type="project" value="UniProtKB-SubCell"/>
</dbReference>
<keyword evidence="6" id="KW-1185">Reference proteome</keyword>
<evidence type="ECO:0000256" key="4">
    <source>
        <dbReference type="ARBA" id="ARBA00023136"/>
    </source>
</evidence>